<evidence type="ECO:0000313" key="2">
    <source>
        <dbReference type="Proteomes" id="UP001431783"/>
    </source>
</evidence>
<accession>A0AAW1U6Q7</accession>
<dbReference type="Proteomes" id="UP001431783">
    <property type="component" value="Unassembled WGS sequence"/>
</dbReference>
<organism evidence="1 2">
    <name type="scientific">Henosepilachna vigintioctopunctata</name>
    <dbReference type="NCBI Taxonomy" id="420089"/>
    <lineage>
        <taxon>Eukaryota</taxon>
        <taxon>Metazoa</taxon>
        <taxon>Ecdysozoa</taxon>
        <taxon>Arthropoda</taxon>
        <taxon>Hexapoda</taxon>
        <taxon>Insecta</taxon>
        <taxon>Pterygota</taxon>
        <taxon>Neoptera</taxon>
        <taxon>Endopterygota</taxon>
        <taxon>Coleoptera</taxon>
        <taxon>Polyphaga</taxon>
        <taxon>Cucujiformia</taxon>
        <taxon>Coccinelloidea</taxon>
        <taxon>Coccinellidae</taxon>
        <taxon>Epilachninae</taxon>
        <taxon>Epilachnini</taxon>
        <taxon>Henosepilachna</taxon>
    </lineage>
</organism>
<dbReference type="AlphaFoldDB" id="A0AAW1U6Q7"/>
<proteinExistence type="predicted"/>
<reference evidence="1 2" key="1">
    <citation type="submission" date="2023-03" db="EMBL/GenBank/DDBJ databases">
        <title>Genome insight into feeding habits of ladybird beetles.</title>
        <authorList>
            <person name="Li H.-S."/>
            <person name="Huang Y.-H."/>
            <person name="Pang H."/>
        </authorList>
    </citation>
    <scope>NUCLEOTIDE SEQUENCE [LARGE SCALE GENOMIC DNA]</scope>
    <source>
        <strain evidence="1">SYSU_2023b</strain>
        <tissue evidence="1">Whole body</tissue>
    </source>
</reference>
<protein>
    <submittedName>
        <fullName evidence="1">Uncharacterized protein</fullName>
    </submittedName>
</protein>
<comment type="caution">
    <text evidence="1">The sequence shown here is derived from an EMBL/GenBank/DDBJ whole genome shotgun (WGS) entry which is preliminary data.</text>
</comment>
<dbReference type="EMBL" id="JARQZJ010000036">
    <property type="protein sequence ID" value="KAK9876337.1"/>
    <property type="molecule type" value="Genomic_DNA"/>
</dbReference>
<keyword evidence="2" id="KW-1185">Reference proteome</keyword>
<sequence>MHQDSQMHIRKSDYEFLGHYEIVYCLENGRYDIKKVGTNIMTKAAKEQLRRWPAQWPVSCDMNAILEFLEKEDDVEVEKAAVSAESVTAVRLAVLESQRDDS</sequence>
<name>A0AAW1U6Q7_9CUCU</name>
<evidence type="ECO:0000313" key="1">
    <source>
        <dbReference type="EMBL" id="KAK9876337.1"/>
    </source>
</evidence>
<gene>
    <name evidence="1" type="ORF">WA026_012645</name>
</gene>